<accession>A0A0G4PYS4</accession>
<evidence type="ECO:0000313" key="7">
    <source>
        <dbReference type="EMBL" id="CRL31546.1"/>
    </source>
</evidence>
<protein>
    <submittedName>
        <fullName evidence="7">Oligopeptide transporter</fullName>
    </submittedName>
</protein>
<comment type="subcellular location">
    <subcellularLocation>
        <location evidence="1">Membrane</location>
        <topology evidence="1">Multi-pass membrane protein</topology>
    </subcellularLocation>
</comment>
<evidence type="ECO:0000256" key="3">
    <source>
        <dbReference type="ARBA" id="ARBA00022692"/>
    </source>
</evidence>
<dbReference type="GO" id="GO:0022857">
    <property type="term" value="F:transmembrane transporter activity"/>
    <property type="evidence" value="ECO:0007669"/>
    <property type="project" value="InterPro"/>
</dbReference>
<keyword evidence="4 6" id="KW-1133">Transmembrane helix</keyword>
<dbReference type="InterPro" id="IPR036259">
    <property type="entry name" value="MFS_trans_sf"/>
</dbReference>
<feature type="transmembrane region" description="Helical" evidence="6">
    <location>
        <begin position="87"/>
        <end position="105"/>
    </location>
</feature>
<reference evidence="7 8" key="1">
    <citation type="journal article" date="2014" name="Nat. Commun.">
        <title>Multiple recent horizontal transfers of a large genomic region in cheese making fungi.</title>
        <authorList>
            <person name="Cheeseman K."/>
            <person name="Ropars J."/>
            <person name="Renault P."/>
            <person name="Dupont J."/>
            <person name="Gouzy J."/>
            <person name="Branca A."/>
            <person name="Abraham A.L."/>
            <person name="Ceppi M."/>
            <person name="Conseiller E."/>
            <person name="Debuchy R."/>
            <person name="Malagnac F."/>
            <person name="Goarin A."/>
            <person name="Silar P."/>
            <person name="Lacoste S."/>
            <person name="Sallet E."/>
            <person name="Bensimon A."/>
            <person name="Giraud T."/>
            <person name="Brygoo Y."/>
        </authorList>
    </citation>
    <scope>NUCLEOTIDE SEQUENCE [LARGE SCALE GENOMIC DNA]</scope>
    <source>
        <strain evidence="8">FM 013</strain>
    </source>
</reference>
<keyword evidence="3 6" id="KW-0812">Transmembrane</keyword>
<evidence type="ECO:0000256" key="1">
    <source>
        <dbReference type="ARBA" id="ARBA00004141"/>
    </source>
</evidence>
<evidence type="ECO:0000256" key="6">
    <source>
        <dbReference type="SAM" id="Phobius"/>
    </source>
</evidence>
<feature type="transmembrane region" description="Helical" evidence="6">
    <location>
        <begin position="243"/>
        <end position="265"/>
    </location>
</feature>
<evidence type="ECO:0000256" key="4">
    <source>
        <dbReference type="ARBA" id="ARBA00022989"/>
    </source>
</evidence>
<dbReference type="InterPro" id="IPR000109">
    <property type="entry name" value="POT_fam"/>
</dbReference>
<dbReference type="AlphaFoldDB" id="A0A0G4PYS4"/>
<dbReference type="Pfam" id="PF00854">
    <property type="entry name" value="PTR2"/>
    <property type="match status" value="1"/>
</dbReference>
<evidence type="ECO:0000256" key="5">
    <source>
        <dbReference type="ARBA" id="ARBA00023136"/>
    </source>
</evidence>
<keyword evidence="5 6" id="KW-0472">Membrane</keyword>
<evidence type="ECO:0000256" key="2">
    <source>
        <dbReference type="ARBA" id="ARBA00005982"/>
    </source>
</evidence>
<dbReference type="Gene3D" id="1.20.1250.20">
    <property type="entry name" value="MFS general substrate transporter like domains"/>
    <property type="match status" value="1"/>
</dbReference>
<dbReference type="EMBL" id="HG793313">
    <property type="protein sequence ID" value="CRL31546.1"/>
    <property type="molecule type" value="Genomic_DNA"/>
</dbReference>
<comment type="similarity">
    <text evidence="2">Belongs to the major facilitator superfamily. Proton-dependent oligopeptide transporter (POT/PTR) (TC 2.A.17) family.</text>
</comment>
<keyword evidence="8" id="KW-1185">Reference proteome</keyword>
<gene>
    <name evidence="7" type="ORF">PCAMFM013_S4Jg000068</name>
</gene>
<organism evidence="7 8">
    <name type="scientific">Penicillium camemberti (strain FM 013)</name>
    <dbReference type="NCBI Taxonomy" id="1429867"/>
    <lineage>
        <taxon>Eukaryota</taxon>
        <taxon>Fungi</taxon>
        <taxon>Dikarya</taxon>
        <taxon>Ascomycota</taxon>
        <taxon>Pezizomycotina</taxon>
        <taxon>Eurotiomycetes</taxon>
        <taxon>Eurotiomycetidae</taxon>
        <taxon>Eurotiales</taxon>
        <taxon>Aspergillaceae</taxon>
        <taxon>Penicillium</taxon>
    </lineage>
</organism>
<sequence>MKIVVGAYSLLSVLEGFKLPFSHSSRISTRSMRCESESPIGANGLWKTVNSQSSISIIFTTGRMPNVGSLGSIATTLMEKHIGFSSAYLLDLCAVILCVFIVQVAKSRFVHPPVQGSKLPRAARCLWYAVRGGFKLNAALPQYQLETHGRVVRWDKELLQSCGMPCQLLKSGAIGWPIFWVCMGEGAQVSISQAGQVETHGIPNDLIKSANPIAYVIFGPIVQKQLYPFLQKRRIAFHAVDRIPLGFVIMSVAMAYSAVVQAFIYRTGPCYSHPLACGASDSGQVPNRTHVLWQLPHLHHHCTSGSVLLAHGL</sequence>
<name>A0A0G4PYS4_PENC3</name>
<dbReference type="Proteomes" id="UP000053732">
    <property type="component" value="Unassembled WGS sequence"/>
</dbReference>
<dbReference type="PANTHER" id="PTHR11654">
    <property type="entry name" value="OLIGOPEPTIDE TRANSPORTER-RELATED"/>
    <property type="match status" value="1"/>
</dbReference>
<dbReference type="GO" id="GO:0016020">
    <property type="term" value="C:membrane"/>
    <property type="evidence" value="ECO:0007669"/>
    <property type="project" value="UniProtKB-SubCell"/>
</dbReference>
<proteinExistence type="inferred from homology"/>
<evidence type="ECO:0000313" key="8">
    <source>
        <dbReference type="Proteomes" id="UP000053732"/>
    </source>
</evidence>